<proteinExistence type="predicted"/>
<dbReference type="RefSeq" id="XP_056685496.1">
    <property type="nucleotide sequence ID" value="XM_056829518.1"/>
</dbReference>
<dbReference type="PANTHER" id="PTHR47150:SF6">
    <property type="entry name" value="OS01G0872900 PROTEIN"/>
    <property type="match status" value="1"/>
</dbReference>
<dbReference type="GeneID" id="110802144"/>
<dbReference type="Pfam" id="PF04827">
    <property type="entry name" value="Plant_tran"/>
    <property type="match status" value="1"/>
</dbReference>
<evidence type="ECO:0000313" key="2">
    <source>
        <dbReference type="RefSeq" id="XP_056685496.1"/>
    </source>
</evidence>
<reference evidence="1" key="1">
    <citation type="journal article" date="2021" name="Nat. Commun.">
        <title>Genomic analyses provide insights into spinach domestication and the genetic basis of agronomic traits.</title>
        <authorList>
            <person name="Cai X."/>
            <person name="Sun X."/>
            <person name="Xu C."/>
            <person name="Sun H."/>
            <person name="Wang X."/>
            <person name="Ge C."/>
            <person name="Zhang Z."/>
            <person name="Wang Q."/>
            <person name="Fei Z."/>
            <person name="Jiao C."/>
            <person name="Wang Q."/>
        </authorList>
    </citation>
    <scope>NUCLEOTIDE SEQUENCE [LARGE SCALE GENOMIC DNA]</scope>
    <source>
        <strain evidence="1">cv. Varoflay</strain>
    </source>
</reference>
<protein>
    <recommendedName>
        <fullName evidence="3">DDE Tnp4 domain-containing protein</fullName>
    </recommendedName>
</protein>
<sequence>MHWEWKNYPRAWKGMYQGRSKTSTIILEVVASQDLWIWHAFFGTPGSCNDINVLQRLPVFSDICEGRAPDVSFNVNRNTYNMGYYLTDGIYPKWATFIPAIKHPQTELEVILGWELLVKESPIPTVIGDPSATVPITSIPTPPNIKTIFSVSDL</sequence>
<dbReference type="Proteomes" id="UP000813463">
    <property type="component" value="Chromosome 5"/>
</dbReference>
<evidence type="ECO:0008006" key="3">
    <source>
        <dbReference type="Google" id="ProtNLM"/>
    </source>
</evidence>
<accession>A0ABM3QQ47</accession>
<evidence type="ECO:0000313" key="1">
    <source>
        <dbReference type="Proteomes" id="UP000813463"/>
    </source>
</evidence>
<reference evidence="2" key="2">
    <citation type="submission" date="2025-08" db="UniProtKB">
        <authorList>
            <consortium name="RefSeq"/>
        </authorList>
    </citation>
    <scope>IDENTIFICATION</scope>
    <source>
        <tissue evidence="2">Leaf</tissue>
    </source>
</reference>
<keyword evidence="1" id="KW-1185">Reference proteome</keyword>
<dbReference type="InterPro" id="IPR006912">
    <property type="entry name" value="Harbinger_derived_prot"/>
</dbReference>
<name>A0ABM3QQ47_SPIOL</name>
<gene>
    <name evidence="2" type="primary">LOC110802144</name>
</gene>
<organism evidence="1 2">
    <name type="scientific">Spinacia oleracea</name>
    <name type="common">Spinach</name>
    <dbReference type="NCBI Taxonomy" id="3562"/>
    <lineage>
        <taxon>Eukaryota</taxon>
        <taxon>Viridiplantae</taxon>
        <taxon>Streptophyta</taxon>
        <taxon>Embryophyta</taxon>
        <taxon>Tracheophyta</taxon>
        <taxon>Spermatophyta</taxon>
        <taxon>Magnoliopsida</taxon>
        <taxon>eudicotyledons</taxon>
        <taxon>Gunneridae</taxon>
        <taxon>Pentapetalae</taxon>
        <taxon>Caryophyllales</taxon>
        <taxon>Chenopodiaceae</taxon>
        <taxon>Chenopodioideae</taxon>
        <taxon>Anserineae</taxon>
        <taxon>Spinacia</taxon>
    </lineage>
</organism>
<dbReference type="PANTHER" id="PTHR47150">
    <property type="entry name" value="OS12G0169200 PROTEIN"/>
    <property type="match status" value="1"/>
</dbReference>